<feature type="compositionally biased region" description="Basic and acidic residues" evidence="1">
    <location>
        <begin position="1064"/>
        <end position="1083"/>
    </location>
</feature>
<feature type="region of interest" description="Disordered" evidence="1">
    <location>
        <begin position="1193"/>
        <end position="1446"/>
    </location>
</feature>
<feature type="region of interest" description="Disordered" evidence="1">
    <location>
        <begin position="103"/>
        <end position="123"/>
    </location>
</feature>
<feature type="compositionally biased region" description="Low complexity" evidence="1">
    <location>
        <begin position="1281"/>
        <end position="1296"/>
    </location>
</feature>
<comment type="caution">
    <text evidence="2">The sequence shown here is derived from an EMBL/GenBank/DDBJ whole genome shotgun (WGS) entry which is preliminary data.</text>
</comment>
<gene>
    <name evidence="2" type="ORF">B0A50_04862</name>
</gene>
<feature type="region of interest" description="Disordered" evidence="1">
    <location>
        <begin position="358"/>
        <end position="418"/>
    </location>
</feature>
<organism evidence="2 3">
    <name type="scientific">Salinomyces thailandicus</name>
    <dbReference type="NCBI Taxonomy" id="706561"/>
    <lineage>
        <taxon>Eukaryota</taxon>
        <taxon>Fungi</taxon>
        <taxon>Dikarya</taxon>
        <taxon>Ascomycota</taxon>
        <taxon>Pezizomycotina</taxon>
        <taxon>Dothideomycetes</taxon>
        <taxon>Dothideomycetidae</taxon>
        <taxon>Mycosphaerellales</taxon>
        <taxon>Teratosphaeriaceae</taxon>
        <taxon>Salinomyces</taxon>
    </lineage>
</organism>
<dbReference type="EMBL" id="NAJL01000021">
    <property type="protein sequence ID" value="TKA27761.1"/>
    <property type="molecule type" value="Genomic_DNA"/>
</dbReference>
<reference evidence="2 3" key="1">
    <citation type="submission" date="2017-03" db="EMBL/GenBank/DDBJ databases">
        <title>Genomes of endolithic fungi from Antarctica.</title>
        <authorList>
            <person name="Coleine C."/>
            <person name="Masonjones S."/>
            <person name="Stajich J.E."/>
        </authorList>
    </citation>
    <scope>NUCLEOTIDE SEQUENCE [LARGE SCALE GENOMIC DNA]</scope>
    <source>
        <strain evidence="2 3">CCFEE 6315</strain>
    </source>
</reference>
<feature type="compositionally biased region" description="Basic and acidic residues" evidence="1">
    <location>
        <begin position="215"/>
        <end position="240"/>
    </location>
</feature>
<feature type="compositionally biased region" description="Basic and acidic residues" evidence="1">
    <location>
        <begin position="769"/>
        <end position="778"/>
    </location>
</feature>
<dbReference type="OrthoDB" id="5341904at2759"/>
<name>A0A4U0TYW9_9PEZI</name>
<feature type="compositionally biased region" description="Low complexity" evidence="1">
    <location>
        <begin position="113"/>
        <end position="123"/>
    </location>
</feature>
<evidence type="ECO:0000313" key="2">
    <source>
        <dbReference type="EMBL" id="TKA27761.1"/>
    </source>
</evidence>
<accession>A0A4U0TYW9</accession>
<feature type="compositionally biased region" description="Low complexity" evidence="1">
    <location>
        <begin position="1345"/>
        <end position="1378"/>
    </location>
</feature>
<feature type="region of interest" description="Disordered" evidence="1">
    <location>
        <begin position="589"/>
        <end position="847"/>
    </location>
</feature>
<feature type="compositionally biased region" description="Polar residues" evidence="1">
    <location>
        <begin position="376"/>
        <end position="397"/>
    </location>
</feature>
<proteinExistence type="predicted"/>
<feature type="region of interest" description="Disordered" evidence="1">
    <location>
        <begin position="1"/>
        <end position="47"/>
    </location>
</feature>
<feature type="compositionally biased region" description="Basic and acidic residues" evidence="1">
    <location>
        <begin position="1221"/>
        <end position="1232"/>
    </location>
</feature>
<keyword evidence="3" id="KW-1185">Reference proteome</keyword>
<feature type="compositionally biased region" description="Basic and acidic residues" evidence="1">
    <location>
        <begin position="1332"/>
        <end position="1344"/>
    </location>
</feature>
<feature type="region of interest" description="Disordered" evidence="1">
    <location>
        <begin position="864"/>
        <end position="994"/>
    </location>
</feature>
<feature type="region of interest" description="Disordered" evidence="1">
    <location>
        <begin position="484"/>
        <end position="535"/>
    </location>
</feature>
<feature type="compositionally biased region" description="Basic and acidic residues" evidence="1">
    <location>
        <begin position="487"/>
        <end position="497"/>
    </location>
</feature>
<feature type="compositionally biased region" description="Basic and acidic residues" evidence="1">
    <location>
        <begin position="1112"/>
        <end position="1122"/>
    </location>
</feature>
<evidence type="ECO:0000256" key="1">
    <source>
        <dbReference type="SAM" id="MobiDB-lite"/>
    </source>
</evidence>
<feature type="compositionally biased region" description="Polar residues" evidence="1">
    <location>
        <begin position="1098"/>
        <end position="1108"/>
    </location>
</feature>
<feature type="compositionally biased region" description="Low complexity" evidence="1">
    <location>
        <begin position="823"/>
        <end position="832"/>
    </location>
</feature>
<protein>
    <recommendedName>
        <fullName evidence="4">Proteophosphoglycan ppg4</fullName>
    </recommendedName>
</protein>
<feature type="compositionally biased region" description="Basic residues" evidence="1">
    <location>
        <begin position="756"/>
        <end position="768"/>
    </location>
</feature>
<evidence type="ECO:0008006" key="4">
    <source>
        <dbReference type="Google" id="ProtNLM"/>
    </source>
</evidence>
<feature type="compositionally biased region" description="Polar residues" evidence="1">
    <location>
        <begin position="1157"/>
        <end position="1167"/>
    </location>
</feature>
<feature type="region of interest" description="Disordered" evidence="1">
    <location>
        <begin position="179"/>
        <end position="244"/>
    </location>
</feature>
<feature type="compositionally biased region" description="Basic residues" evidence="1">
    <location>
        <begin position="792"/>
        <end position="802"/>
    </location>
</feature>
<sequence length="1457" mass="157097">MPLVMMKSDSFSQPARPRSTCRHRKSDDIFPQDADSARSPTLPDIDHQPICASYADLRRGEARQALREQLTSAFVEPAGTPSPPQPSSGRSVRMLKDKLMRRGSNLDVGSIPSAKSSSSTVDSVDARRLPMLLEKEFRAGDQAIDIGHAIHLLQELKKTATPSELVALHRALLPTKEVETVASPRISTSDERTPPSPGISRRRSALPPGLATRGGIDKDLLRRPEDAEAESRKAKLERRTGWFPRPTPASAASLAALDLANDRRRLFEQRSATPSDFEYGNMGAYEPGSLRVTNGAASPEPSVVTAVEEPAKNDEPSFTSPAVRPSLDAARGRVSVDVLPGRQTEDILSLPIRERILNSDQGQHQRKQRAHRVSGTALSSSGLPTQRTPPKISTENPQEPIDRGASVSPISDAPTPRFRQRLSHHASDISAEYVTDCGLTASPYEDKSHNALLNFASRLSTVYDSDDDDDGPKVRGSPEAALSRLEGLTRHVDRDQHGPIGSARTSDDMIPPPRGHSHCARPPPPTKVDSGYGSDASLRYYTRRPLTDVGPDKTSLVMLGDNLKEVEEKDEKDLTADSDSLYTFEEVLKSPSLLGEANPLPSTTGLKPKKSSPLLRLHTLRSEKRSTRPVSPEPVTQEHAASTRQTPSTQSWPVDVTKGQTAAKQQRKLQKAMPLAVKKQRKSEERKLQEISSNSLPTVPAEMSAALAQRPTSLGGTPLDFTHDILSHEDSAPVEVGGDGKLPSPAQSVAEEAKRSSSRPRSKTRGRKRNDSVRKASVAEDTPEVQSAWHMSRIRSKSHSRTRSQSAKRSSMDIVMGKTCMGASADSSSRPASPDDDEDMPAYSDFNSVARSLGSGAYDISTNQFKRTTAPVPSSMQHQLQSPWTISTGLTKPKTTKGMSPEMASELARAKSKDVASNAEKNKPWHEQPRMAFPSLSKLKHGKQKAPYKPSTSVEDFFPEWQSKVSSAKPSSPSSERPRAAQRGHSMYAESIPPLPELPADVEIKASRADEIVAAKKLRSSPGSSARDSAEVVVVGKGAAGLGKKRGESRSVDEGVASPLASAEQDKGRLLGERVLHSAERPGAKRAQTVNVLAREANGSTPELSSSGAGEVHVEGEEKVAVEDAASAPSSADVWSQQASFWRQRRQSIGEGLRGPNATSPRNATGTQQQPSSPSIVVSRYVTPLAADTAARVNAGRHDQATASAPNHADTYKFLIASTTNDKENRPAKQDVARAGSAPPTNSNAPFFIQVKSWHPADPSPAKQEDVPRTDSAVSTQTYHSATSTVTTTSSSSATAHRNSKDVPKSPSYSTAHTKTPSEGRFIAYSPSQRSLVERSRALHEERQQQQQEQAAAAAAAASATTLPSSSSPRPLRPQLQRKPTSGRGEESLHDRYSGGLGFGWDRTEGFAGSAGTRGSWGSCSEEGREGRGGNRKSGGMMSEEFGLDLSDVPVFLRRSG</sequence>
<evidence type="ECO:0000313" key="3">
    <source>
        <dbReference type="Proteomes" id="UP000308549"/>
    </source>
</evidence>
<feature type="compositionally biased region" description="Polar residues" evidence="1">
    <location>
        <begin position="864"/>
        <end position="890"/>
    </location>
</feature>
<feature type="compositionally biased region" description="Basic and acidic residues" evidence="1">
    <location>
        <begin position="721"/>
        <end position="731"/>
    </location>
</feature>
<feature type="compositionally biased region" description="Polar residues" evidence="1">
    <location>
        <begin position="1128"/>
        <end position="1141"/>
    </location>
</feature>
<dbReference type="Proteomes" id="UP000308549">
    <property type="component" value="Unassembled WGS sequence"/>
</dbReference>
<feature type="compositionally biased region" description="Polar residues" evidence="1">
    <location>
        <begin position="1307"/>
        <end position="1317"/>
    </location>
</feature>
<feature type="region of interest" description="Disordered" evidence="1">
    <location>
        <begin position="1041"/>
        <end position="1180"/>
    </location>
</feature>
<feature type="compositionally biased region" description="Low complexity" evidence="1">
    <location>
        <begin position="962"/>
        <end position="975"/>
    </location>
</feature>
<feature type="compositionally biased region" description="Basic and acidic residues" evidence="1">
    <location>
        <begin position="1384"/>
        <end position="1393"/>
    </location>
</feature>
<feature type="compositionally biased region" description="Basic and acidic residues" evidence="1">
    <location>
        <begin position="908"/>
        <end position="929"/>
    </location>
</feature>
<feature type="region of interest" description="Disordered" evidence="1">
    <location>
        <begin position="72"/>
        <end position="91"/>
    </location>
</feature>
<feature type="compositionally biased region" description="Polar residues" evidence="1">
    <location>
        <begin position="639"/>
        <end position="664"/>
    </location>
</feature>